<organism evidence="2 3">
    <name type="scientific">Vanilla planifolia</name>
    <name type="common">Vanilla</name>
    <dbReference type="NCBI Taxonomy" id="51239"/>
    <lineage>
        <taxon>Eukaryota</taxon>
        <taxon>Viridiplantae</taxon>
        <taxon>Streptophyta</taxon>
        <taxon>Embryophyta</taxon>
        <taxon>Tracheophyta</taxon>
        <taxon>Spermatophyta</taxon>
        <taxon>Magnoliopsida</taxon>
        <taxon>Liliopsida</taxon>
        <taxon>Asparagales</taxon>
        <taxon>Orchidaceae</taxon>
        <taxon>Vanilloideae</taxon>
        <taxon>Vanilleae</taxon>
        <taxon>Vanilla</taxon>
    </lineage>
</organism>
<evidence type="ECO:0000313" key="2">
    <source>
        <dbReference type="EMBL" id="KAG0497634.1"/>
    </source>
</evidence>
<dbReference type="PANTHER" id="PTHR11736:SF14">
    <property type="entry name" value="NSE3 HOMOLOG, SMC5-SMC6 COMPLEX COMPONENT"/>
    <property type="match status" value="1"/>
</dbReference>
<dbReference type="InterPro" id="IPR037445">
    <property type="entry name" value="MAGE"/>
</dbReference>
<reference evidence="2 3" key="1">
    <citation type="journal article" date="2020" name="Nat. Food">
        <title>A phased Vanilla planifolia genome enables genetic improvement of flavour and production.</title>
        <authorList>
            <person name="Hasing T."/>
            <person name="Tang H."/>
            <person name="Brym M."/>
            <person name="Khazi F."/>
            <person name="Huang T."/>
            <person name="Chambers A.H."/>
        </authorList>
    </citation>
    <scope>NUCLEOTIDE SEQUENCE [LARGE SCALE GENOMIC DNA]</scope>
    <source>
        <tissue evidence="2">Leaf</tissue>
    </source>
</reference>
<dbReference type="Gene3D" id="1.10.10.1200">
    <property type="entry name" value="MAGE homology domain, winged helix WH1 motif"/>
    <property type="match status" value="1"/>
</dbReference>
<proteinExistence type="predicted"/>
<comment type="caution">
    <text evidence="2">The sequence shown here is derived from an EMBL/GenBank/DDBJ whole genome shotgun (WGS) entry which is preliminary data.</text>
</comment>
<dbReference type="Gene3D" id="1.10.10.1210">
    <property type="entry name" value="MAGE homology domain, winged helix WH2 motif"/>
    <property type="match status" value="1"/>
</dbReference>
<dbReference type="AlphaFoldDB" id="A0A835VEE6"/>
<dbReference type="OrthoDB" id="1898154at2759"/>
<sequence length="266" mass="30518">MVDDYPLQIARRLDLRSKLFNLALSWDFLATVEELRSKCFYLEEKDKLVAEVIRYVLFKTHQGNGCPIKRDELIKLITKSYRQRSLPALVINEARVKLSSIFGYDMKELQRCCPTNNRQTRQSQQRVAEAKSYVLASKLSSEIFSKYVEDKGTSHISGLNFVVISIVHLAGGKISEENLWHQLRRMGLSDYDEDHPIFGSTKQALDSIVQQRFLQKGKVNDPEGNTIIYELAERALEGSVNEKLKNYVAQIVNNDATIVEDDSREL</sequence>
<keyword evidence="3" id="KW-1185">Reference proteome</keyword>
<dbReference type="EMBL" id="JADCNL010000001">
    <property type="protein sequence ID" value="KAG0497634.1"/>
    <property type="molecule type" value="Genomic_DNA"/>
</dbReference>
<evidence type="ECO:0000313" key="3">
    <source>
        <dbReference type="Proteomes" id="UP000636800"/>
    </source>
</evidence>
<name>A0A835VEE6_VANPL</name>
<protein>
    <recommendedName>
        <fullName evidence="1">MAGE domain-containing protein</fullName>
    </recommendedName>
</protein>
<gene>
    <name evidence="2" type="ORF">HPP92_002325</name>
</gene>
<dbReference type="PANTHER" id="PTHR11736">
    <property type="entry name" value="MELANOMA-ASSOCIATED ANTIGEN MAGE ANTIGEN"/>
    <property type="match status" value="1"/>
</dbReference>
<accession>A0A835VEE6</accession>
<dbReference type="InterPro" id="IPR002190">
    <property type="entry name" value="MHD_dom"/>
</dbReference>
<dbReference type="SMART" id="SM01373">
    <property type="entry name" value="MAGE"/>
    <property type="match status" value="1"/>
</dbReference>
<dbReference type="InterPro" id="IPR041898">
    <property type="entry name" value="MAGE_WH1"/>
</dbReference>
<evidence type="ECO:0000259" key="1">
    <source>
        <dbReference type="PROSITE" id="PS50838"/>
    </source>
</evidence>
<dbReference type="GO" id="GO:0005634">
    <property type="term" value="C:nucleus"/>
    <property type="evidence" value="ECO:0007669"/>
    <property type="project" value="TreeGrafter"/>
</dbReference>
<dbReference type="InterPro" id="IPR041899">
    <property type="entry name" value="MAGE_WH2"/>
</dbReference>
<dbReference type="Pfam" id="PF01454">
    <property type="entry name" value="MAGE"/>
    <property type="match status" value="1"/>
</dbReference>
<dbReference type="Proteomes" id="UP000636800">
    <property type="component" value="Chromosome 1"/>
</dbReference>
<feature type="domain" description="MAGE" evidence="1">
    <location>
        <begin position="45"/>
        <end position="266"/>
    </location>
</feature>
<dbReference type="PROSITE" id="PS50838">
    <property type="entry name" value="MAGE"/>
    <property type="match status" value="1"/>
</dbReference>